<accession>A0A0B6AN63</accession>
<dbReference type="PANTHER" id="PTHR34289:SF8">
    <property type="entry name" value="DUF819 DOMAIN-CONTAINING PROTEIN"/>
    <property type="match status" value="1"/>
</dbReference>
<dbReference type="InterPro" id="IPR008537">
    <property type="entry name" value="DUF819"/>
</dbReference>
<evidence type="ECO:0000313" key="2">
    <source>
        <dbReference type="Proteomes" id="UP000031829"/>
    </source>
</evidence>
<dbReference type="EMBL" id="CP009920">
    <property type="protein sequence ID" value="AJI22058.1"/>
    <property type="molecule type" value="Genomic_DNA"/>
</dbReference>
<dbReference type="HOGENOM" id="CLU_034724_1_1_9"/>
<dbReference type="PANTHER" id="PTHR34289">
    <property type="entry name" value="PROTEIN, PUTATIVE (DUF819)-RELATED"/>
    <property type="match status" value="1"/>
</dbReference>
<dbReference type="RefSeq" id="WP_034654667.1">
    <property type="nucleotide sequence ID" value="NZ_BCVB01000024.1"/>
</dbReference>
<gene>
    <name evidence="1" type="ORF">BG04_2759</name>
</gene>
<dbReference type="GeneID" id="93640828"/>
<sequence length="388" mass="41947">MIQDGFMYVSVLTAFAALMVGIEKRFKANRFFKFIPGIVLIYIGAALMQTAGVFGDSESNVAMYTGVKNALLPAMLMLMLLKCDVRSVIKLGPRMLGGFIVAVFSIMVGFILVYATFKNFYVEDTWKAFGALSGSWTGGSANMVALQGILDVPENIFGYALMMDTINYAVWVMFMFWLVPFASKFNKWTKADVSFIENSIDEVAATSESEKEGPQFQHLLYLLGLGLFVSAFSTFIGGRLPEVGAVINATSWTIMIASVVGLVLAVTPAAKIPGTLDVSNVMLYIVVALIASQSDFSNLAQAPIYLVSGFLIMFVHLVIMLLLAKLFKYDLFTLGVASLANIGGMASAPMLAAAYNRALIPVGVIMALMGSFLGTYFGMMIAKILGAI</sequence>
<dbReference type="KEGG" id="bmeg:BG04_2759"/>
<evidence type="ECO:0000313" key="1">
    <source>
        <dbReference type="EMBL" id="AJI22058.1"/>
    </source>
</evidence>
<protein>
    <recommendedName>
        <fullName evidence="3">DUF819 domain-containing protein</fullName>
    </recommendedName>
</protein>
<dbReference type="AlphaFoldDB" id="A0A0B6AN63"/>
<dbReference type="Proteomes" id="UP000031829">
    <property type="component" value="Chromosome"/>
</dbReference>
<reference evidence="1 2" key="1">
    <citation type="journal article" date="2015" name="Genome Announc.">
        <title>Complete genome sequences for 35 biothreat assay-relevant bacillus species.</title>
        <authorList>
            <person name="Johnson S.L."/>
            <person name="Daligault H.E."/>
            <person name="Davenport K.W."/>
            <person name="Jaissle J."/>
            <person name="Frey K.G."/>
            <person name="Ladner J.T."/>
            <person name="Broomall S.M."/>
            <person name="Bishop-Lilly K.A."/>
            <person name="Bruce D.C."/>
            <person name="Gibbons H.S."/>
            <person name="Coyne S.R."/>
            <person name="Lo C.C."/>
            <person name="Meincke L."/>
            <person name="Munk A.C."/>
            <person name="Koroleva G.I."/>
            <person name="Rosenzweig C.N."/>
            <person name="Palacios G.F."/>
            <person name="Redden C.L."/>
            <person name="Minogue T.D."/>
            <person name="Chain P.S."/>
        </authorList>
    </citation>
    <scope>NUCLEOTIDE SEQUENCE [LARGE SCALE GENOMIC DNA]</scope>
    <source>
        <strain evidence="2">ATCC 14581 / DSM 32 / JCM 2506 / NBRC 15308 / NCIMB 9376 / NCTC 10342 / NRRL B-14308 / VKM B-512</strain>
    </source>
</reference>
<proteinExistence type="predicted"/>
<evidence type="ECO:0008006" key="3">
    <source>
        <dbReference type="Google" id="ProtNLM"/>
    </source>
</evidence>
<organism evidence="1 2">
    <name type="scientific">Priestia megaterium (strain ATCC 14581 / DSM 32 / CCUG 1817 / JCM 2506 / NBRC 15308 / NCIMB 9376 / NCTC 10342 / NRRL B-14308 / VKM B-512 / Ford 19)</name>
    <name type="common">Bacillus megaterium</name>
    <dbReference type="NCBI Taxonomy" id="1348623"/>
    <lineage>
        <taxon>Bacteria</taxon>
        <taxon>Bacillati</taxon>
        <taxon>Bacillota</taxon>
        <taxon>Bacilli</taxon>
        <taxon>Bacillales</taxon>
        <taxon>Bacillaceae</taxon>
        <taxon>Priestia</taxon>
    </lineage>
</organism>
<name>A0A0B6AN63_PRIM2</name>
<dbReference type="Pfam" id="PF05684">
    <property type="entry name" value="DUF819"/>
    <property type="match status" value="1"/>
</dbReference>